<proteinExistence type="predicted"/>
<protein>
    <submittedName>
        <fullName evidence="1">Uncharacterized protein</fullName>
    </submittedName>
</protein>
<evidence type="ECO:0000313" key="1">
    <source>
        <dbReference type="EMBL" id="ETW00581.1"/>
    </source>
</evidence>
<accession>A0A024U2C6</accession>
<dbReference type="GeneID" id="20084211"/>
<sequence length="197" mass="22377">MKCLSEGIPRRRRTARTVAAAPATFAPSKTQKTAVAQFEHFSDLFRGVSHSMKGREVEASSLAVALNTSRRHHDDYIQLDYARFRGPHDADMSASLVFIRPVAGSSPWIEAWKVASSFRRFKFDSSTARNATRSRQHGAQELRDVSWWNGMRCEGDQKYRTRSQRQGSSAPLRGCWTSAFLFRNKVAHRRHGTFEGD</sequence>
<dbReference type="AlphaFoldDB" id="A0A024U2C6"/>
<gene>
    <name evidence="1" type="ORF">H310_07161</name>
</gene>
<dbReference type="EMBL" id="KI913964">
    <property type="protein sequence ID" value="ETW00581.1"/>
    <property type="molecule type" value="Genomic_DNA"/>
</dbReference>
<dbReference type="RefSeq" id="XP_008870716.1">
    <property type="nucleotide sequence ID" value="XM_008872494.1"/>
</dbReference>
<name>A0A024U2C6_9STRA</name>
<dbReference type="VEuPathDB" id="FungiDB:H310_07161"/>
<reference evidence="1" key="1">
    <citation type="submission" date="2013-12" db="EMBL/GenBank/DDBJ databases">
        <title>The Genome Sequence of Aphanomyces invadans NJM9701.</title>
        <authorList>
            <consortium name="The Broad Institute Genomics Platform"/>
            <person name="Russ C."/>
            <person name="Tyler B."/>
            <person name="van West P."/>
            <person name="Dieguez-Uribeondo J."/>
            <person name="Young S.K."/>
            <person name="Zeng Q."/>
            <person name="Gargeya S."/>
            <person name="Fitzgerald M."/>
            <person name="Abouelleil A."/>
            <person name="Alvarado L."/>
            <person name="Chapman S.B."/>
            <person name="Gainer-Dewar J."/>
            <person name="Goldberg J."/>
            <person name="Griggs A."/>
            <person name="Gujja S."/>
            <person name="Hansen M."/>
            <person name="Howarth C."/>
            <person name="Imamovic A."/>
            <person name="Ireland A."/>
            <person name="Larimer J."/>
            <person name="McCowan C."/>
            <person name="Murphy C."/>
            <person name="Pearson M."/>
            <person name="Poon T.W."/>
            <person name="Priest M."/>
            <person name="Roberts A."/>
            <person name="Saif S."/>
            <person name="Shea T."/>
            <person name="Sykes S."/>
            <person name="Wortman J."/>
            <person name="Nusbaum C."/>
            <person name="Birren B."/>
        </authorList>
    </citation>
    <scope>NUCLEOTIDE SEQUENCE [LARGE SCALE GENOMIC DNA]</scope>
    <source>
        <strain evidence="1">NJM9701</strain>
    </source>
</reference>
<organism evidence="1">
    <name type="scientific">Aphanomyces invadans</name>
    <dbReference type="NCBI Taxonomy" id="157072"/>
    <lineage>
        <taxon>Eukaryota</taxon>
        <taxon>Sar</taxon>
        <taxon>Stramenopiles</taxon>
        <taxon>Oomycota</taxon>
        <taxon>Saprolegniomycetes</taxon>
        <taxon>Saprolegniales</taxon>
        <taxon>Verrucalvaceae</taxon>
        <taxon>Aphanomyces</taxon>
    </lineage>
</organism>